<dbReference type="SUPFAM" id="SSF54928">
    <property type="entry name" value="RNA-binding domain, RBD"/>
    <property type="match status" value="1"/>
</dbReference>
<dbReference type="InterPro" id="IPR000504">
    <property type="entry name" value="RRM_dom"/>
</dbReference>
<dbReference type="EMBL" id="HBIN01001333">
    <property type="protein sequence ID" value="CAE0430431.1"/>
    <property type="molecule type" value="Transcribed_RNA"/>
</dbReference>
<keyword evidence="1" id="KW-0694">RNA-binding</keyword>
<sequence length="104" mass="11031">MSGPVTNGNDEEDSEVLNEEVAQRTVTVSNLHNLVTLGKVKDLFSQVGEIEIVYRASKTAASVVFADKMHVQPALLKSGTVLEGESIVVSSLTEGTVDMSPIDG</sequence>
<dbReference type="GO" id="GO:0003723">
    <property type="term" value="F:RNA binding"/>
    <property type="evidence" value="ECO:0007669"/>
    <property type="project" value="UniProtKB-UniRule"/>
</dbReference>
<dbReference type="AlphaFoldDB" id="A0A6S7ZZ95"/>
<proteinExistence type="predicted"/>
<gene>
    <name evidence="3" type="ORF">ASTO00021_LOCUS758</name>
    <name evidence="4" type="ORF">ASTO00021_LOCUS759</name>
</gene>
<reference evidence="4" key="1">
    <citation type="submission" date="2021-01" db="EMBL/GenBank/DDBJ databases">
        <authorList>
            <person name="Corre E."/>
            <person name="Pelletier E."/>
            <person name="Niang G."/>
            <person name="Scheremetjew M."/>
            <person name="Finn R."/>
            <person name="Kale V."/>
            <person name="Holt S."/>
            <person name="Cochrane G."/>
            <person name="Meng A."/>
            <person name="Brown T."/>
            <person name="Cohen L."/>
        </authorList>
    </citation>
    <scope>NUCLEOTIDE SEQUENCE</scope>
    <source>
        <strain evidence="4">GSBS06</strain>
    </source>
</reference>
<evidence type="ECO:0000313" key="3">
    <source>
        <dbReference type="EMBL" id="CAE0430430.1"/>
    </source>
</evidence>
<dbReference type="EMBL" id="HBIN01001332">
    <property type="protein sequence ID" value="CAE0430430.1"/>
    <property type="molecule type" value="Transcribed_RNA"/>
</dbReference>
<name>A0A6S7ZZ95_9STRA</name>
<dbReference type="Gene3D" id="3.30.70.330">
    <property type="match status" value="1"/>
</dbReference>
<accession>A0A6S7ZZ95</accession>
<dbReference type="Pfam" id="PF00076">
    <property type="entry name" value="RRM_1"/>
    <property type="match status" value="1"/>
</dbReference>
<feature type="domain" description="RRM" evidence="2">
    <location>
        <begin position="24"/>
        <end position="94"/>
    </location>
</feature>
<dbReference type="InterPro" id="IPR035979">
    <property type="entry name" value="RBD_domain_sf"/>
</dbReference>
<organism evidence="4">
    <name type="scientific">Aplanochytrium stocchinoi</name>
    <dbReference type="NCBI Taxonomy" id="215587"/>
    <lineage>
        <taxon>Eukaryota</taxon>
        <taxon>Sar</taxon>
        <taxon>Stramenopiles</taxon>
        <taxon>Bigyra</taxon>
        <taxon>Labyrinthulomycetes</taxon>
        <taxon>Thraustochytrida</taxon>
        <taxon>Thraustochytriidae</taxon>
        <taxon>Aplanochytrium</taxon>
    </lineage>
</organism>
<evidence type="ECO:0000259" key="2">
    <source>
        <dbReference type="PROSITE" id="PS50102"/>
    </source>
</evidence>
<dbReference type="PROSITE" id="PS50102">
    <property type="entry name" value="RRM"/>
    <property type="match status" value="1"/>
</dbReference>
<protein>
    <recommendedName>
        <fullName evidence="2">RRM domain-containing protein</fullName>
    </recommendedName>
</protein>
<evidence type="ECO:0000256" key="1">
    <source>
        <dbReference type="PROSITE-ProRule" id="PRU00176"/>
    </source>
</evidence>
<evidence type="ECO:0000313" key="4">
    <source>
        <dbReference type="EMBL" id="CAE0430431.1"/>
    </source>
</evidence>
<dbReference type="InterPro" id="IPR012677">
    <property type="entry name" value="Nucleotide-bd_a/b_plait_sf"/>
</dbReference>